<dbReference type="RefSeq" id="XP_033587470.1">
    <property type="nucleotide sequence ID" value="XM_033730108.1"/>
</dbReference>
<keyword evidence="2" id="KW-1185">Reference proteome</keyword>
<evidence type="ECO:0000313" key="1">
    <source>
        <dbReference type="EMBL" id="KAF2480900.1"/>
    </source>
</evidence>
<sequence>MSFEFVHVTSERPLLDRAASTRVKTQVMRNFHQAQGRERRDGTFGTTLRTAGSSLITEDQSAPAAVCPVASHGAWVSNTELARMAQTVQAHRRWLESYRNSQDAGPTVANAAWRSSNSLLVLYAQCLEAIGLSESLGQSRIFWTEEQKTRIKVGLLQLLIDRLGDPDTAFEDETVAAIVCLASYELYTASSEVIMHLRGVSESLRLQTPPHRFQCPSVPVLMEIVDLLHALAIGNSTLYTDGLAMRGVASPASLSTDPRAAEDAVVHVRM</sequence>
<gene>
    <name evidence="1" type="ORF">BDY17DRAFT_202186</name>
</gene>
<proteinExistence type="predicted"/>
<organism evidence="1 2">
    <name type="scientific">Neohortaea acidophila</name>
    <dbReference type="NCBI Taxonomy" id="245834"/>
    <lineage>
        <taxon>Eukaryota</taxon>
        <taxon>Fungi</taxon>
        <taxon>Dikarya</taxon>
        <taxon>Ascomycota</taxon>
        <taxon>Pezizomycotina</taxon>
        <taxon>Dothideomycetes</taxon>
        <taxon>Dothideomycetidae</taxon>
        <taxon>Mycosphaerellales</taxon>
        <taxon>Teratosphaeriaceae</taxon>
        <taxon>Neohortaea</taxon>
    </lineage>
</organism>
<dbReference type="Proteomes" id="UP000799767">
    <property type="component" value="Unassembled WGS sequence"/>
</dbReference>
<evidence type="ECO:0000313" key="2">
    <source>
        <dbReference type="Proteomes" id="UP000799767"/>
    </source>
</evidence>
<dbReference type="GeneID" id="54471110"/>
<reference evidence="1" key="1">
    <citation type="journal article" date="2020" name="Stud. Mycol.">
        <title>101 Dothideomycetes genomes: a test case for predicting lifestyles and emergence of pathogens.</title>
        <authorList>
            <person name="Haridas S."/>
            <person name="Albert R."/>
            <person name="Binder M."/>
            <person name="Bloem J."/>
            <person name="Labutti K."/>
            <person name="Salamov A."/>
            <person name="Andreopoulos B."/>
            <person name="Baker S."/>
            <person name="Barry K."/>
            <person name="Bills G."/>
            <person name="Bluhm B."/>
            <person name="Cannon C."/>
            <person name="Castanera R."/>
            <person name="Culley D."/>
            <person name="Daum C."/>
            <person name="Ezra D."/>
            <person name="Gonzalez J."/>
            <person name="Henrissat B."/>
            <person name="Kuo A."/>
            <person name="Liang C."/>
            <person name="Lipzen A."/>
            <person name="Lutzoni F."/>
            <person name="Magnuson J."/>
            <person name="Mondo S."/>
            <person name="Nolan M."/>
            <person name="Ohm R."/>
            <person name="Pangilinan J."/>
            <person name="Park H.-J."/>
            <person name="Ramirez L."/>
            <person name="Alfaro M."/>
            <person name="Sun H."/>
            <person name="Tritt A."/>
            <person name="Yoshinaga Y."/>
            <person name="Zwiers L.-H."/>
            <person name="Turgeon B."/>
            <person name="Goodwin S."/>
            <person name="Spatafora J."/>
            <person name="Crous P."/>
            <person name="Grigoriev I."/>
        </authorList>
    </citation>
    <scope>NUCLEOTIDE SEQUENCE</scope>
    <source>
        <strain evidence="1">CBS 113389</strain>
    </source>
</reference>
<accession>A0A6A6PLE7</accession>
<protein>
    <submittedName>
        <fullName evidence="1">Uncharacterized protein</fullName>
    </submittedName>
</protein>
<name>A0A6A6PLE7_9PEZI</name>
<dbReference type="EMBL" id="MU001639">
    <property type="protein sequence ID" value="KAF2480900.1"/>
    <property type="molecule type" value="Genomic_DNA"/>
</dbReference>
<dbReference type="AlphaFoldDB" id="A0A6A6PLE7"/>